<dbReference type="EMBL" id="FMYP01000017">
    <property type="protein sequence ID" value="SDC10791.1"/>
    <property type="molecule type" value="Genomic_DNA"/>
</dbReference>
<sequence length="54" mass="6052">MEYAHPKLFCECGANRFSSFDAGGARRYVDFYSLTEGFPASRFAPGYYITALQA</sequence>
<dbReference type="Proteomes" id="UP000199452">
    <property type="component" value="Unassembled WGS sequence"/>
</dbReference>
<name>A0A1G6IWL6_9BACT</name>
<evidence type="ECO:0000313" key="2">
    <source>
        <dbReference type="Proteomes" id="UP000199452"/>
    </source>
</evidence>
<keyword evidence="2" id="KW-1185">Reference proteome</keyword>
<protein>
    <submittedName>
        <fullName evidence="1">Uncharacterized protein</fullName>
    </submittedName>
</protein>
<accession>A0A1G6IWL6</accession>
<proteinExistence type="predicted"/>
<evidence type="ECO:0000313" key="1">
    <source>
        <dbReference type="EMBL" id="SDC10791.1"/>
    </source>
</evidence>
<reference evidence="1 2" key="1">
    <citation type="submission" date="2016-09" db="EMBL/GenBank/DDBJ databases">
        <authorList>
            <person name="Capua I."/>
            <person name="De Benedictis P."/>
            <person name="Joannis T."/>
            <person name="Lombin L.H."/>
            <person name="Cattoli G."/>
        </authorList>
    </citation>
    <scope>NUCLEOTIDE SEQUENCE [LARGE SCALE GENOMIC DNA]</scope>
    <source>
        <strain evidence="1 2">A7P-90m</strain>
    </source>
</reference>
<gene>
    <name evidence="1" type="ORF">SAMN05216323_101747</name>
</gene>
<organism evidence="1 2">
    <name type="scientific">Williamwhitmania taraxaci</name>
    <dbReference type="NCBI Taxonomy" id="1640674"/>
    <lineage>
        <taxon>Bacteria</taxon>
        <taxon>Pseudomonadati</taxon>
        <taxon>Bacteroidota</taxon>
        <taxon>Bacteroidia</taxon>
        <taxon>Bacteroidales</taxon>
        <taxon>Williamwhitmaniaceae</taxon>
        <taxon>Williamwhitmania</taxon>
    </lineage>
</organism>
<dbReference type="AlphaFoldDB" id="A0A1G6IWL6"/>